<evidence type="ECO:0000256" key="18">
    <source>
        <dbReference type="ARBA" id="ARBA00047899"/>
    </source>
</evidence>
<dbReference type="EnsemblPlants" id="LPERR11G03540.1">
    <property type="protein sequence ID" value="LPERR11G03540.1"/>
    <property type="gene ID" value="LPERR11G03540"/>
</dbReference>
<keyword evidence="8 20" id="KW-0812">Transmembrane</keyword>
<dbReference type="HOGENOM" id="CLU_000288_18_3_1"/>
<evidence type="ECO:0000259" key="21">
    <source>
        <dbReference type="Pfam" id="PF08263"/>
    </source>
</evidence>
<organism evidence="22 23">
    <name type="scientific">Leersia perrieri</name>
    <dbReference type="NCBI Taxonomy" id="77586"/>
    <lineage>
        <taxon>Eukaryota</taxon>
        <taxon>Viridiplantae</taxon>
        <taxon>Streptophyta</taxon>
        <taxon>Embryophyta</taxon>
        <taxon>Tracheophyta</taxon>
        <taxon>Spermatophyta</taxon>
        <taxon>Magnoliopsida</taxon>
        <taxon>Liliopsida</taxon>
        <taxon>Poales</taxon>
        <taxon>Poaceae</taxon>
        <taxon>BOP clade</taxon>
        <taxon>Oryzoideae</taxon>
        <taxon>Oryzeae</taxon>
        <taxon>Oryzinae</taxon>
        <taxon>Leersia</taxon>
    </lineage>
</organism>
<dbReference type="eggNOG" id="KOG0619">
    <property type="taxonomic scope" value="Eukaryota"/>
</dbReference>
<evidence type="ECO:0000256" key="12">
    <source>
        <dbReference type="ARBA" id="ARBA00022777"/>
    </source>
</evidence>
<reference evidence="22" key="3">
    <citation type="submission" date="2015-04" db="UniProtKB">
        <authorList>
            <consortium name="EnsemblPlants"/>
        </authorList>
    </citation>
    <scope>IDENTIFICATION</scope>
</reference>
<dbReference type="InterPro" id="IPR046956">
    <property type="entry name" value="RLP23-like"/>
</dbReference>
<keyword evidence="10" id="KW-0677">Repeat</keyword>
<comment type="catalytic activity">
    <reaction evidence="18">
        <text>L-threonyl-[protein] + ATP = O-phospho-L-threonyl-[protein] + ADP + H(+)</text>
        <dbReference type="Rhea" id="RHEA:46608"/>
        <dbReference type="Rhea" id="RHEA-COMP:11060"/>
        <dbReference type="Rhea" id="RHEA-COMP:11605"/>
        <dbReference type="ChEBI" id="CHEBI:15378"/>
        <dbReference type="ChEBI" id="CHEBI:30013"/>
        <dbReference type="ChEBI" id="CHEBI:30616"/>
        <dbReference type="ChEBI" id="CHEBI:61977"/>
        <dbReference type="ChEBI" id="CHEBI:456216"/>
        <dbReference type="EC" id="2.7.11.1"/>
    </reaction>
</comment>
<keyword evidence="12" id="KW-0418">Kinase</keyword>
<keyword evidence="4" id="KW-1003">Cell membrane</keyword>
<comment type="catalytic activity">
    <reaction evidence="19">
        <text>L-seryl-[protein] + ATP = O-phospho-L-seryl-[protein] + ADP + H(+)</text>
        <dbReference type="Rhea" id="RHEA:17989"/>
        <dbReference type="Rhea" id="RHEA-COMP:9863"/>
        <dbReference type="Rhea" id="RHEA-COMP:11604"/>
        <dbReference type="ChEBI" id="CHEBI:15378"/>
        <dbReference type="ChEBI" id="CHEBI:29999"/>
        <dbReference type="ChEBI" id="CHEBI:30616"/>
        <dbReference type="ChEBI" id="CHEBI:83421"/>
        <dbReference type="ChEBI" id="CHEBI:456216"/>
        <dbReference type="EC" id="2.7.11.1"/>
    </reaction>
</comment>
<dbReference type="GO" id="GO:0005886">
    <property type="term" value="C:plasma membrane"/>
    <property type="evidence" value="ECO:0007669"/>
    <property type="project" value="UniProtKB-SubCell"/>
</dbReference>
<dbReference type="PANTHER" id="PTHR48063:SF9">
    <property type="entry name" value="LRR PROTEIN WM1.10"/>
    <property type="match status" value="1"/>
</dbReference>
<dbReference type="FunFam" id="3.80.10.10:FF:001347">
    <property type="entry name" value="LRR receptor-like serine/threonine-protein kinase GSO2"/>
    <property type="match status" value="1"/>
</dbReference>
<dbReference type="InterPro" id="IPR001611">
    <property type="entry name" value="Leu-rich_rpt"/>
</dbReference>
<dbReference type="Pfam" id="PF08263">
    <property type="entry name" value="LRRNT_2"/>
    <property type="match status" value="1"/>
</dbReference>
<dbReference type="GO" id="GO:0004674">
    <property type="term" value="F:protein serine/threonine kinase activity"/>
    <property type="evidence" value="ECO:0007669"/>
    <property type="project" value="UniProtKB-KW"/>
</dbReference>
<evidence type="ECO:0000256" key="14">
    <source>
        <dbReference type="ARBA" id="ARBA00022989"/>
    </source>
</evidence>
<keyword evidence="7" id="KW-1070">Brassinosteroid signaling pathway</keyword>
<dbReference type="SMART" id="SM00365">
    <property type="entry name" value="LRR_SD22"/>
    <property type="match status" value="4"/>
</dbReference>
<evidence type="ECO:0000256" key="6">
    <source>
        <dbReference type="ARBA" id="ARBA00022614"/>
    </source>
</evidence>
<keyword evidence="5" id="KW-0723">Serine/threonine-protein kinase</keyword>
<evidence type="ECO:0000256" key="9">
    <source>
        <dbReference type="ARBA" id="ARBA00022729"/>
    </source>
</evidence>
<dbReference type="STRING" id="77586.A0A0D9XPE7"/>
<dbReference type="Gramene" id="LPERR11G03540.1">
    <property type="protein sequence ID" value="LPERR11G03540.1"/>
    <property type="gene ID" value="LPERR11G03540"/>
</dbReference>
<evidence type="ECO:0000256" key="2">
    <source>
        <dbReference type="ARBA" id="ARBA00009592"/>
    </source>
</evidence>
<dbReference type="Pfam" id="PF13516">
    <property type="entry name" value="LRR_6"/>
    <property type="match status" value="1"/>
</dbReference>
<feature type="transmembrane region" description="Helical" evidence="20">
    <location>
        <begin position="935"/>
        <end position="958"/>
    </location>
</feature>
<evidence type="ECO:0000256" key="11">
    <source>
        <dbReference type="ARBA" id="ARBA00022741"/>
    </source>
</evidence>
<dbReference type="InterPro" id="IPR013210">
    <property type="entry name" value="LRR_N_plant-typ"/>
</dbReference>
<keyword evidence="5" id="KW-0808">Transferase</keyword>
<dbReference type="GO" id="GO:0005524">
    <property type="term" value="F:ATP binding"/>
    <property type="evidence" value="ECO:0007669"/>
    <property type="project" value="UniProtKB-KW"/>
</dbReference>
<dbReference type="PRINTS" id="PR00019">
    <property type="entry name" value="LEURICHRPT"/>
</dbReference>
<dbReference type="Proteomes" id="UP000032180">
    <property type="component" value="Chromosome 11"/>
</dbReference>
<evidence type="ECO:0000256" key="3">
    <source>
        <dbReference type="ARBA" id="ARBA00012513"/>
    </source>
</evidence>
<dbReference type="FunFam" id="3.80.10.10:FF:000095">
    <property type="entry name" value="LRR receptor-like serine/threonine-protein kinase GSO1"/>
    <property type="match status" value="1"/>
</dbReference>
<proteinExistence type="inferred from homology"/>
<evidence type="ECO:0000256" key="15">
    <source>
        <dbReference type="ARBA" id="ARBA00023136"/>
    </source>
</evidence>
<dbReference type="FunFam" id="3.80.10.10:FF:000041">
    <property type="entry name" value="LRR receptor-like serine/threonine-protein kinase ERECTA"/>
    <property type="match status" value="1"/>
</dbReference>
<evidence type="ECO:0000313" key="23">
    <source>
        <dbReference type="Proteomes" id="UP000032180"/>
    </source>
</evidence>
<dbReference type="SMART" id="SM00369">
    <property type="entry name" value="LRR_TYP"/>
    <property type="match status" value="6"/>
</dbReference>
<protein>
    <recommendedName>
        <fullName evidence="3">non-specific serine/threonine protein kinase</fullName>
        <ecNumber evidence="3">2.7.11.1</ecNumber>
    </recommendedName>
</protein>
<name>A0A0D9XPE7_9ORYZ</name>
<comment type="subcellular location">
    <subcellularLocation>
        <location evidence="1">Cell membrane</location>
        <topology evidence="1">Single-pass type I membrane protein</topology>
    </subcellularLocation>
</comment>
<dbReference type="Gene3D" id="3.80.10.10">
    <property type="entry name" value="Ribonuclease Inhibitor"/>
    <property type="match status" value="4"/>
</dbReference>
<dbReference type="PROSITE" id="PS51450">
    <property type="entry name" value="LRR"/>
    <property type="match status" value="1"/>
</dbReference>
<keyword evidence="17" id="KW-0325">Glycoprotein</keyword>
<feature type="domain" description="Leucine-rich repeat-containing N-terminal plant-type" evidence="21">
    <location>
        <begin position="40"/>
        <end position="78"/>
    </location>
</feature>
<comment type="similarity">
    <text evidence="2">Belongs to the RLP family.</text>
</comment>
<keyword evidence="16" id="KW-0675">Receptor</keyword>
<evidence type="ECO:0000256" key="16">
    <source>
        <dbReference type="ARBA" id="ARBA00023170"/>
    </source>
</evidence>
<evidence type="ECO:0000313" key="22">
    <source>
        <dbReference type="EnsemblPlants" id="LPERR11G03540.1"/>
    </source>
</evidence>
<evidence type="ECO:0000256" key="7">
    <source>
        <dbReference type="ARBA" id="ARBA00022626"/>
    </source>
</evidence>
<accession>A0A0D9XPE7</accession>
<keyword evidence="11" id="KW-0547">Nucleotide-binding</keyword>
<evidence type="ECO:0000256" key="8">
    <source>
        <dbReference type="ARBA" id="ARBA00022692"/>
    </source>
</evidence>
<dbReference type="Pfam" id="PF00560">
    <property type="entry name" value="LRR_1"/>
    <property type="match status" value="9"/>
</dbReference>
<sequence>MHIQFMCLSRSMHSTRNTLIILLTIIGTASFFRGGGACVPSERAALLAFKKGITSDPAKFLSSWSGWDCCRWRGVVCSNRTGHVLKLHLGNPDPDIDFDTGYSTSYENALSGEISPSLLSLGYLEYLDLSMNYWGGETSPMPLFLGSMKNLRYLNLSGIHFSGSVPPQYGNLSKLQYLDLGNTVESADLTLFRNLPMLQYLGMSQIHLSSIADWPQKLNMIPSTDQSLPHLNLTKLEKLDLSGNDFNHSIASCWFWKATTLKYLKLSSTSLFGQLNDAPENMTSLQVLDLSCFPFTQVVDLEHDGHYYQPDSRENNLYTLQMVGNFKNLCSLQILDLSDSYKSGDLTMLLESLPQCAWGKLRGLHLSCNNFTGTLPNLIEHFTSLRTLELNDNKLSGRIPPGIGKCTRLSTLHIYNNHLNGSVPTEIGVLAYLTSLDVSNNQLSGVITEEHFKGLTGLRTLDLSYNNNLRVIVEGGWLPPFRLEYGVFASCQIGPLFPAWLRQQLSISHLDFSSTGMKDKIPEWFWSTVSQATYLDISDNELTGSLPAHLDDMAFTRLNLSSNHLTGPVPPFPRNIKTLDISSNSFSGILPLSEAPELSILLMFSNQISGRIPESMCNMTLIDLDLSSNILEGEIPQCFANLELGFLLLSNNSLTGMFPTVLGNNTRLKMLDLSWNQFFGQLPTWIGERKCLSFLRLGHNMFSGNIPLEIGYLTSLQFLDLSSNNLSGVIPQHLANLSGMTTLTADQRGIFGYHTTNRWGNKVLDVIDEDQFDELLLIIIKGQQLKYGKGLDYFVSIDLSDNSLSGEIPIDITSLDALINLNLSSNHLRGKIPNKIGAMKSLESLDLSKNKLSGEIPSSLSNLTSLSYMNLSYNNLTGRIPSGRQLDTLNADNPSLMYIGNNGLCGPPLQKKCSGNGSFIHGNGTSYYRNELEPLSFYLGLVVGVVVGLWMVFCALLFKKTWRIAYFRLFDKFYDTVYLSIVLKWASLTRNASVE</sequence>
<dbReference type="PANTHER" id="PTHR48063">
    <property type="entry name" value="LRR RECEPTOR-LIKE KINASE"/>
    <property type="match status" value="1"/>
</dbReference>
<keyword evidence="9" id="KW-0732">Signal</keyword>
<dbReference type="GO" id="GO:0009742">
    <property type="term" value="P:brassinosteroid mediated signaling pathway"/>
    <property type="evidence" value="ECO:0007669"/>
    <property type="project" value="UniProtKB-KW"/>
</dbReference>
<evidence type="ECO:0000256" key="1">
    <source>
        <dbReference type="ARBA" id="ARBA00004251"/>
    </source>
</evidence>
<evidence type="ECO:0000256" key="4">
    <source>
        <dbReference type="ARBA" id="ARBA00022475"/>
    </source>
</evidence>
<dbReference type="AlphaFoldDB" id="A0A0D9XPE7"/>
<reference evidence="23" key="2">
    <citation type="submission" date="2013-12" db="EMBL/GenBank/DDBJ databases">
        <authorList>
            <person name="Yu Y."/>
            <person name="Lee S."/>
            <person name="de Baynast K."/>
            <person name="Wissotski M."/>
            <person name="Liu L."/>
            <person name="Talag J."/>
            <person name="Goicoechea J."/>
            <person name="Angelova A."/>
            <person name="Jetty R."/>
            <person name="Kudrna D."/>
            <person name="Golser W."/>
            <person name="Rivera L."/>
            <person name="Zhang J."/>
            <person name="Wing R."/>
        </authorList>
    </citation>
    <scope>NUCLEOTIDE SEQUENCE</scope>
</reference>
<keyword evidence="6" id="KW-0433">Leucine-rich repeat</keyword>
<reference evidence="22 23" key="1">
    <citation type="submission" date="2012-08" db="EMBL/GenBank/DDBJ databases">
        <title>Oryza genome evolution.</title>
        <authorList>
            <person name="Wing R.A."/>
        </authorList>
    </citation>
    <scope>NUCLEOTIDE SEQUENCE</scope>
</reference>
<keyword evidence="23" id="KW-1185">Reference proteome</keyword>
<evidence type="ECO:0000256" key="20">
    <source>
        <dbReference type="SAM" id="Phobius"/>
    </source>
</evidence>
<keyword evidence="14 20" id="KW-1133">Transmembrane helix</keyword>
<dbReference type="InterPro" id="IPR032675">
    <property type="entry name" value="LRR_dom_sf"/>
</dbReference>
<dbReference type="InterPro" id="IPR003591">
    <property type="entry name" value="Leu-rich_rpt_typical-subtyp"/>
</dbReference>
<dbReference type="EC" id="2.7.11.1" evidence="3"/>
<evidence type="ECO:0000256" key="10">
    <source>
        <dbReference type="ARBA" id="ARBA00022737"/>
    </source>
</evidence>
<evidence type="ECO:0000256" key="13">
    <source>
        <dbReference type="ARBA" id="ARBA00022840"/>
    </source>
</evidence>
<evidence type="ECO:0000256" key="5">
    <source>
        <dbReference type="ARBA" id="ARBA00022527"/>
    </source>
</evidence>
<keyword evidence="13" id="KW-0067">ATP-binding</keyword>
<dbReference type="FunFam" id="3.80.10.10:FF:000111">
    <property type="entry name" value="LRR receptor-like serine/threonine-protein kinase ERECTA"/>
    <property type="match status" value="1"/>
</dbReference>
<dbReference type="Pfam" id="PF13855">
    <property type="entry name" value="LRR_8"/>
    <property type="match status" value="2"/>
</dbReference>
<evidence type="ECO:0000256" key="17">
    <source>
        <dbReference type="ARBA" id="ARBA00023180"/>
    </source>
</evidence>
<keyword evidence="15 20" id="KW-0472">Membrane</keyword>
<dbReference type="SUPFAM" id="SSF52058">
    <property type="entry name" value="L domain-like"/>
    <property type="match status" value="3"/>
</dbReference>
<evidence type="ECO:0000256" key="19">
    <source>
        <dbReference type="ARBA" id="ARBA00048679"/>
    </source>
</evidence>